<dbReference type="EMBL" id="BPLQ01009575">
    <property type="protein sequence ID" value="GIY44827.1"/>
    <property type="molecule type" value="Genomic_DNA"/>
</dbReference>
<feature type="region of interest" description="Disordered" evidence="1">
    <location>
        <begin position="74"/>
        <end position="98"/>
    </location>
</feature>
<gene>
    <name evidence="3" type="ORF">CDAR_403781</name>
</gene>
<proteinExistence type="predicted"/>
<accession>A0AAV4THE4</accession>
<dbReference type="Proteomes" id="UP001054837">
    <property type="component" value="Unassembled WGS sequence"/>
</dbReference>
<reference evidence="3 4" key="1">
    <citation type="submission" date="2021-06" db="EMBL/GenBank/DDBJ databases">
        <title>Caerostris darwini draft genome.</title>
        <authorList>
            <person name="Kono N."/>
            <person name="Arakawa K."/>
        </authorList>
    </citation>
    <scope>NUCLEOTIDE SEQUENCE [LARGE SCALE GENOMIC DNA]</scope>
</reference>
<sequence>NPIPTGCSGSFDIVVPSIGSYFSPASDSFRTVRSDSSIDDDVAVAVDELIQRISPSPSPPASHSPVGGLTLPFSTVPPISDSERNSSPPFISPVGPDFDIKDSEQRVDPLKLCHDPDSDEVDLYPSDLEVRELFHDPPLYQKFDFVGLTCIECRRRFYSVGGFENHLLAAHDVRLDNPSSSPSEGCRVAVGETVPPSGLFPLTIFLDLRGRLLLQGFPRTAKSRQDHLLIHDLEDAFDEIHGISASSGPSDFADCRVPCPGSP</sequence>
<comment type="caution">
    <text evidence="3">The sequence shown here is derived from an EMBL/GenBank/DDBJ whole genome shotgun (WGS) entry which is preliminary data.</text>
</comment>
<dbReference type="InterPro" id="IPR013087">
    <property type="entry name" value="Znf_C2H2_type"/>
</dbReference>
<dbReference type="AlphaFoldDB" id="A0AAV4THE4"/>
<keyword evidence="4" id="KW-1185">Reference proteome</keyword>
<evidence type="ECO:0000259" key="2">
    <source>
        <dbReference type="PROSITE" id="PS00028"/>
    </source>
</evidence>
<organism evidence="3 4">
    <name type="scientific">Caerostris darwini</name>
    <dbReference type="NCBI Taxonomy" id="1538125"/>
    <lineage>
        <taxon>Eukaryota</taxon>
        <taxon>Metazoa</taxon>
        <taxon>Ecdysozoa</taxon>
        <taxon>Arthropoda</taxon>
        <taxon>Chelicerata</taxon>
        <taxon>Arachnida</taxon>
        <taxon>Araneae</taxon>
        <taxon>Araneomorphae</taxon>
        <taxon>Entelegynae</taxon>
        <taxon>Araneoidea</taxon>
        <taxon>Araneidae</taxon>
        <taxon>Caerostris</taxon>
    </lineage>
</organism>
<protein>
    <recommendedName>
        <fullName evidence="2">C2H2-type domain-containing protein</fullName>
    </recommendedName>
</protein>
<dbReference type="PROSITE" id="PS00028">
    <property type="entry name" value="ZINC_FINGER_C2H2_1"/>
    <property type="match status" value="1"/>
</dbReference>
<feature type="domain" description="C2H2-type" evidence="2">
    <location>
        <begin position="150"/>
        <end position="171"/>
    </location>
</feature>
<evidence type="ECO:0000313" key="4">
    <source>
        <dbReference type="Proteomes" id="UP001054837"/>
    </source>
</evidence>
<evidence type="ECO:0000313" key="3">
    <source>
        <dbReference type="EMBL" id="GIY44827.1"/>
    </source>
</evidence>
<evidence type="ECO:0000256" key="1">
    <source>
        <dbReference type="SAM" id="MobiDB-lite"/>
    </source>
</evidence>
<feature type="non-terminal residue" evidence="3">
    <location>
        <position position="1"/>
    </location>
</feature>
<name>A0AAV4THE4_9ARAC</name>